<dbReference type="AlphaFoldDB" id="A0AAG5DUI0"/>
<keyword evidence="3" id="KW-1185">Reference proteome</keyword>
<dbReference type="Proteomes" id="UP000075880">
    <property type="component" value="Unassembled WGS sequence"/>
</dbReference>
<dbReference type="EnsemblMetazoa" id="ENSAATROPT017097">
    <property type="protein sequence ID" value="ENSAATROPP015077"/>
    <property type="gene ID" value="ENSAATROPG013991"/>
</dbReference>
<proteinExistence type="predicted"/>
<name>A0AAG5DUI0_ANOAO</name>
<accession>A0AAG5DUI0</accession>
<feature type="region of interest" description="Disordered" evidence="1">
    <location>
        <begin position="54"/>
        <end position="133"/>
    </location>
</feature>
<reference evidence="2" key="1">
    <citation type="submission" date="2024-04" db="UniProtKB">
        <authorList>
            <consortium name="EnsemblMetazoa"/>
        </authorList>
    </citation>
    <scope>IDENTIFICATION</scope>
    <source>
        <strain evidence="2">EBRO</strain>
    </source>
</reference>
<evidence type="ECO:0000313" key="2">
    <source>
        <dbReference type="EnsemblMetazoa" id="ENSAATROPP015077"/>
    </source>
</evidence>
<feature type="compositionally biased region" description="Low complexity" evidence="1">
    <location>
        <begin position="58"/>
        <end position="133"/>
    </location>
</feature>
<evidence type="ECO:0000313" key="3">
    <source>
        <dbReference type="Proteomes" id="UP000075880"/>
    </source>
</evidence>
<organism evidence="2 3">
    <name type="scientific">Anopheles atroparvus</name>
    <name type="common">European mosquito</name>
    <dbReference type="NCBI Taxonomy" id="41427"/>
    <lineage>
        <taxon>Eukaryota</taxon>
        <taxon>Metazoa</taxon>
        <taxon>Ecdysozoa</taxon>
        <taxon>Arthropoda</taxon>
        <taxon>Hexapoda</taxon>
        <taxon>Insecta</taxon>
        <taxon>Pterygota</taxon>
        <taxon>Neoptera</taxon>
        <taxon>Endopterygota</taxon>
        <taxon>Diptera</taxon>
        <taxon>Nematocera</taxon>
        <taxon>Culicoidea</taxon>
        <taxon>Culicidae</taxon>
        <taxon>Anophelinae</taxon>
        <taxon>Anopheles</taxon>
    </lineage>
</organism>
<sequence length="178" mass="18941">MAIAFYIPVLDDEAENQRLLQQQQMVLQQQLLLQQQYHLQAQLLQIQQSLAGQHQPQSATPSSSSPSSSVGSAAVSAATAPSTSTPASSSVGPLQEPPSTTVAEGAATATTSTASPQSPTATTTTTTISNTPALHQNNSQLMRVALYDILFRHAMDTTPARSRCKLCSKLCYLLRKVC</sequence>
<protein>
    <submittedName>
        <fullName evidence="2">Uncharacterized protein</fullName>
    </submittedName>
</protein>
<evidence type="ECO:0000256" key="1">
    <source>
        <dbReference type="SAM" id="MobiDB-lite"/>
    </source>
</evidence>